<accession>A0A4P6WUS1</accession>
<feature type="domain" description="Phage neck terminator protein gp12-like" evidence="1">
    <location>
        <begin position="4"/>
        <end position="97"/>
    </location>
</feature>
<sequence>MGYTEVRQADIQVDIYGQGAGDRAIALETTFTSGYGYDVIKAIDARLAPLYSSPAIQAPMIDAESQWQERYTLTLSLQAHITVSFPQDYFDKAEITTQQVDGRQ</sequence>
<dbReference type="EMBL" id="CP037864">
    <property type="protein sequence ID" value="QBM25775.1"/>
    <property type="molecule type" value="Genomic_DNA"/>
</dbReference>
<dbReference type="KEGG" id="cars:E1B03_07765"/>
<name>A0A4P6WUS1_9ENTR</name>
<dbReference type="Pfam" id="PF23961">
    <property type="entry name" value="Phage_tail_terminator_9"/>
    <property type="match status" value="1"/>
</dbReference>
<organism evidence="2 3">
    <name type="scientific">Citrobacter arsenatis</name>
    <dbReference type="NCBI Taxonomy" id="2546350"/>
    <lineage>
        <taxon>Bacteria</taxon>
        <taxon>Pseudomonadati</taxon>
        <taxon>Pseudomonadota</taxon>
        <taxon>Gammaproteobacteria</taxon>
        <taxon>Enterobacterales</taxon>
        <taxon>Enterobacteriaceae</taxon>
        <taxon>Citrobacter</taxon>
    </lineage>
</organism>
<dbReference type="AlphaFoldDB" id="A0A4P6WUS1"/>
<keyword evidence="3" id="KW-1185">Reference proteome</keyword>
<evidence type="ECO:0000259" key="1">
    <source>
        <dbReference type="Pfam" id="PF23961"/>
    </source>
</evidence>
<dbReference type="Proteomes" id="UP000293850">
    <property type="component" value="Chromosome"/>
</dbReference>
<dbReference type="NCBIfam" id="NF047498">
    <property type="entry name" value="LIC_12616_fam"/>
    <property type="match status" value="1"/>
</dbReference>
<evidence type="ECO:0000313" key="2">
    <source>
        <dbReference type="EMBL" id="QBM25775.1"/>
    </source>
</evidence>
<reference evidence="2 3" key="1">
    <citation type="submission" date="2019-03" db="EMBL/GenBank/DDBJ databases">
        <title>Complete genome sequence of an arsenate-respiring bacteria, Citrobacter sp. LY-1.</title>
        <authorList>
            <person name="Wang H."/>
            <person name="Liu Y."/>
            <person name="Li Q."/>
            <person name="Huang J."/>
        </authorList>
    </citation>
    <scope>NUCLEOTIDE SEQUENCE [LARGE SCALE GENOMIC DNA]</scope>
    <source>
        <strain evidence="2 3">LY-1</strain>
    </source>
</reference>
<evidence type="ECO:0000313" key="3">
    <source>
        <dbReference type="Proteomes" id="UP000293850"/>
    </source>
</evidence>
<dbReference type="InterPro" id="IPR057087">
    <property type="entry name" value="Gp12-like"/>
</dbReference>
<protein>
    <recommendedName>
        <fullName evidence="1">Phage neck terminator protein gp12-like domain-containing protein</fullName>
    </recommendedName>
</protein>
<gene>
    <name evidence="2" type="ORF">E1B03_07765</name>
</gene>
<proteinExistence type="predicted"/>